<name>A9PID4_POPTR</name>
<organism evidence="2">
    <name type="scientific">Populus trichocarpa</name>
    <name type="common">Western balsam poplar</name>
    <name type="synonym">Populus balsamifera subsp. trichocarpa</name>
    <dbReference type="NCBI Taxonomy" id="3694"/>
    <lineage>
        <taxon>Eukaryota</taxon>
        <taxon>Viridiplantae</taxon>
        <taxon>Streptophyta</taxon>
        <taxon>Embryophyta</taxon>
        <taxon>Tracheophyta</taxon>
        <taxon>Spermatophyta</taxon>
        <taxon>Magnoliopsida</taxon>
        <taxon>eudicotyledons</taxon>
        <taxon>Gunneridae</taxon>
        <taxon>Pentapetalae</taxon>
        <taxon>rosids</taxon>
        <taxon>fabids</taxon>
        <taxon>Malpighiales</taxon>
        <taxon>Salicaceae</taxon>
        <taxon>Saliceae</taxon>
        <taxon>Populus</taxon>
    </lineage>
</organism>
<protein>
    <submittedName>
        <fullName evidence="2">Uncharacterized protein</fullName>
    </submittedName>
</protein>
<dbReference type="AlphaFoldDB" id="A9PID4"/>
<reference evidence="2" key="1">
    <citation type="journal article" date="2008" name="BMC Genomics">
        <title>Analysis of 4,664 high-quality sequence-finished poplar full-length cDNA clones and their utility for the discovery of genes responding to insect feeding.</title>
        <authorList>
            <person name="Ralph S.G."/>
            <person name="Chun H.J."/>
            <person name="Cooper D."/>
            <person name="Kirkpatrick R."/>
            <person name="Kolosova N."/>
            <person name="Gunter L."/>
            <person name="Tuskan G.A."/>
            <person name="Douglas C.J."/>
            <person name="Holt R.A."/>
            <person name="Jones S.J."/>
            <person name="Marra M.A."/>
            <person name="Bohlmann J."/>
        </authorList>
    </citation>
    <scope>NUCLEOTIDE SEQUENCE</scope>
    <source>
        <tissue evidence="2">Young and mature leaves</tissue>
    </source>
</reference>
<evidence type="ECO:0000313" key="2">
    <source>
        <dbReference type="EMBL" id="ABK96137.1"/>
    </source>
</evidence>
<dbReference type="EMBL" id="EF148155">
    <property type="protein sequence ID" value="ABK96137.1"/>
    <property type="molecule type" value="mRNA"/>
</dbReference>
<accession>A9PID4</accession>
<feature type="region of interest" description="Disordered" evidence="1">
    <location>
        <begin position="1"/>
        <end position="20"/>
    </location>
</feature>
<sequence>MLERASSLAKSVPPPLLPPLPPSTTIMFKIKHSPAKKKKALTSKN</sequence>
<proteinExistence type="evidence at transcript level"/>
<evidence type="ECO:0000256" key="1">
    <source>
        <dbReference type="SAM" id="MobiDB-lite"/>
    </source>
</evidence>